<protein>
    <submittedName>
        <fullName evidence="1">Uncharacterized protein</fullName>
    </submittedName>
</protein>
<comment type="caution">
    <text evidence="1">The sequence shown here is derived from an EMBL/GenBank/DDBJ whole genome shotgun (WGS) entry which is preliminary data.</text>
</comment>
<dbReference type="OrthoDB" id="1112440at2759"/>
<dbReference type="Proteomes" id="UP000796880">
    <property type="component" value="Unassembled WGS sequence"/>
</dbReference>
<proteinExistence type="predicted"/>
<accession>A0A8K0MHF0</accession>
<reference evidence="1" key="1">
    <citation type="submission" date="2020-03" db="EMBL/GenBank/DDBJ databases">
        <title>A high-quality chromosome-level genome assembly of a woody plant with both climbing and erect habits, Rhamnella rubrinervis.</title>
        <authorList>
            <person name="Lu Z."/>
            <person name="Yang Y."/>
            <person name="Zhu X."/>
            <person name="Sun Y."/>
        </authorList>
    </citation>
    <scope>NUCLEOTIDE SEQUENCE</scope>
    <source>
        <strain evidence="1">BYM</strain>
        <tissue evidence="1">Leaf</tissue>
    </source>
</reference>
<dbReference type="EMBL" id="VOIH02000005">
    <property type="protein sequence ID" value="KAF3445927.1"/>
    <property type="molecule type" value="Genomic_DNA"/>
</dbReference>
<name>A0A8K0MHF0_9ROSA</name>
<dbReference type="AlphaFoldDB" id="A0A8K0MHF0"/>
<evidence type="ECO:0000313" key="1">
    <source>
        <dbReference type="EMBL" id="KAF3445927.1"/>
    </source>
</evidence>
<keyword evidence="2" id="KW-1185">Reference proteome</keyword>
<sequence length="110" mass="12689">MSPFFYMLNGISEPNLKQVCVTSLQDELQSKLQRSIAATKKDMTAISIGQIHQMALIASEKLCEQETFLHNLLDKRPMIQKACRKPDLQNKPYSCKTKDHFLKINKKIKH</sequence>
<organism evidence="1 2">
    <name type="scientific">Rhamnella rubrinervis</name>
    <dbReference type="NCBI Taxonomy" id="2594499"/>
    <lineage>
        <taxon>Eukaryota</taxon>
        <taxon>Viridiplantae</taxon>
        <taxon>Streptophyta</taxon>
        <taxon>Embryophyta</taxon>
        <taxon>Tracheophyta</taxon>
        <taxon>Spermatophyta</taxon>
        <taxon>Magnoliopsida</taxon>
        <taxon>eudicotyledons</taxon>
        <taxon>Gunneridae</taxon>
        <taxon>Pentapetalae</taxon>
        <taxon>rosids</taxon>
        <taxon>fabids</taxon>
        <taxon>Rosales</taxon>
        <taxon>Rhamnaceae</taxon>
        <taxon>rhamnoid group</taxon>
        <taxon>Rhamneae</taxon>
        <taxon>Rhamnella</taxon>
    </lineage>
</organism>
<evidence type="ECO:0000313" key="2">
    <source>
        <dbReference type="Proteomes" id="UP000796880"/>
    </source>
</evidence>
<gene>
    <name evidence="1" type="ORF">FNV43_RR11104</name>
</gene>